<dbReference type="KEGG" id="tpal:117654470"/>
<evidence type="ECO:0000313" key="3">
    <source>
        <dbReference type="Proteomes" id="UP000515158"/>
    </source>
</evidence>
<feature type="chain" id="PRO_5027820601" evidence="1">
    <location>
        <begin position="25"/>
        <end position="127"/>
    </location>
</feature>
<dbReference type="InterPro" id="IPR052976">
    <property type="entry name" value="Scoloptoxin-like"/>
</dbReference>
<dbReference type="PROSITE" id="PS50940">
    <property type="entry name" value="CHIT_BIND_II"/>
    <property type="match status" value="1"/>
</dbReference>
<protein>
    <submittedName>
        <fullName evidence="4">U-scoloptoxin(01)-Er1a-like</fullName>
    </submittedName>
</protein>
<dbReference type="RefSeq" id="XP_034257021.1">
    <property type="nucleotide sequence ID" value="XM_034401130.1"/>
</dbReference>
<name>A0A6P9AN52_THRPL</name>
<dbReference type="OrthoDB" id="10052888at2759"/>
<evidence type="ECO:0000256" key="1">
    <source>
        <dbReference type="SAM" id="SignalP"/>
    </source>
</evidence>
<dbReference type="Pfam" id="PF01607">
    <property type="entry name" value="CBM_14"/>
    <property type="match status" value="1"/>
</dbReference>
<organism evidence="4">
    <name type="scientific">Thrips palmi</name>
    <name type="common">Melon thrips</name>
    <dbReference type="NCBI Taxonomy" id="161013"/>
    <lineage>
        <taxon>Eukaryota</taxon>
        <taxon>Metazoa</taxon>
        <taxon>Ecdysozoa</taxon>
        <taxon>Arthropoda</taxon>
        <taxon>Hexapoda</taxon>
        <taxon>Insecta</taxon>
        <taxon>Pterygota</taxon>
        <taxon>Neoptera</taxon>
        <taxon>Paraneoptera</taxon>
        <taxon>Thysanoptera</taxon>
        <taxon>Terebrantia</taxon>
        <taxon>Thripoidea</taxon>
        <taxon>Thripidae</taxon>
        <taxon>Thrips</taxon>
    </lineage>
</organism>
<dbReference type="GO" id="GO:0008061">
    <property type="term" value="F:chitin binding"/>
    <property type="evidence" value="ECO:0007669"/>
    <property type="project" value="InterPro"/>
</dbReference>
<feature type="signal peptide" evidence="1">
    <location>
        <begin position="1"/>
        <end position="24"/>
    </location>
</feature>
<dbReference type="SUPFAM" id="SSF57625">
    <property type="entry name" value="Invertebrate chitin-binding proteins"/>
    <property type="match status" value="1"/>
</dbReference>
<dbReference type="GO" id="GO:0005576">
    <property type="term" value="C:extracellular region"/>
    <property type="evidence" value="ECO:0007669"/>
    <property type="project" value="InterPro"/>
</dbReference>
<keyword evidence="1" id="KW-0732">Signal</keyword>
<dbReference type="Proteomes" id="UP000515158">
    <property type="component" value="Unplaced"/>
</dbReference>
<dbReference type="PANTHER" id="PTHR22933:SF42">
    <property type="entry name" value="FI18455P1-RELATED"/>
    <property type="match status" value="1"/>
</dbReference>
<dbReference type="PANTHER" id="PTHR22933">
    <property type="entry name" value="FI18007P1-RELATED"/>
    <property type="match status" value="1"/>
</dbReference>
<feature type="domain" description="Chitin-binding type-2" evidence="2">
    <location>
        <begin position="49"/>
        <end position="107"/>
    </location>
</feature>
<dbReference type="AlphaFoldDB" id="A0A6P9AN52"/>
<reference evidence="4" key="1">
    <citation type="submission" date="2025-08" db="UniProtKB">
        <authorList>
            <consortium name="RefSeq"/>
        </authorList>
    </citation>
    <scope>IDENTIFICATION</scope>
    <source>
        <tissue evidence="4">Total insect</tissue>
    </source>
</reference>
<evidence type="ECO:0000259" key="2">
    <source>
        <dbReference type="PROSITE" id="PS50940"/>
    </source>
</evidence>
<gene>
    <name evidence="4" type="primary">LOC117654470</name>
</gene>
<accession>A0A6P9AN52</accession>
<dbReference type="SMART" id="SM00494">
    <property type="entry name" value="ChtBD2"/>
    <property type="match status" value="1"/>
</dbReference>
<sequence>MEPQWRFWTAALAALATLVAVILAQMEDDMMTSGPVEYPTYHEVPRGLSFKCRDRGPGYYADPETQCQVWHWCLPSGQLFSFLCPNGTVFNQAVRVCDWWFNVDCPHSPDLYSINNDLYKDKDGNYI</sequence>
<dbReference type="GeneID" id="117654470"/>
<evidence type="ECO:0000313" key="4">
    <source>
        <dbReference type="RefSeq" id="XP_034257021.1"/>
    </source>
</evidence>
<dbReference type="InterPro" id="IPR036508">
    <property type="entry name" value="Chitin-bd_dom_sf"/>
</dbReference>
<keyword evidence="3" id="KW-1185">Reference proteome</keyword>
<dbReference type="InParanoid" id="A0A6P9AN52"/>
<dbReference type="Gene3D" id="2.170.140.10">
    <property type="entry name" value="Chitin binding domain"/>
    <property type="match status" value="1"/>
</dbReference>
<dbReference type="InterPro" id="IPR002557">
    <property type="entry name" value="Chitin-bd_dom"/>
</dbReference>
<proteinExistence type="predicted"/>